<name>A0ABS1JLQ3_9BURK</name>
<dbReference type="Proteomes" id="UP000622707">
    <property type="component" value="Unassembled WGS sequence"/>
</dbReference>
<reference evidence="1 2" key="1">
    <citation type="journal article" date="2017" name="Int. J. Syst. Evol. Microbiol.">
        <title>Ramlibacter alkalitolerans sp. nov., alkali-tolerant bacterium isolated from soil of ginseng.</title>
        <authorList>
            <person name="Lee D.H."/>
            <person name="Cha C.J."/>
        </authorList>
    </citation>
    <scope>NUCLEOTIDE SEQUENCE [LARGE SCALE GENOMIC DNA]</scope>
    <source>
        <strain evidence="1 2">KACC 19305</strain>
    </source>
</reference>
<comment type="caution">
    <text evidence="1">The sequence shown here is derived from an EMBL/GenBank/DDBJ whole genome shotgun (WGS) entry which is preliminary data.</text>
</comment>
<dbReference type="Pfam" id="PF12276">
    <property type="entry name" value="DUF3617"/>
    <property type="match status" value="1"/>
</dbReference>
<dbReference type="EMBL" id="JAEQND010000004">
    <property type="protein sequence ID" value="MBL0425061.1"/>
    <property type="molecule type" value="Genomic_DNA"/>
</dbReference>
<keyword evidence="2" id="KW-1185">Reference proteome</keyword>
<evidence type="ECO:0000313" key="1">
    <source>
        <dbReference type="EMBL" id="MBL0425061.1"/>
    </source>
</evidence>
<accession>A0ABS1JLQ3</accession>
<evidence type="ECO:0000313" key="2">
    <source>
        <dbReference type="Proteomes" id="UP000622707"/>
    </source>
</evidence>
<proteinExistence type="predicted"/>
<dbReference type="RefSeq" id="WP_201688309.1">
    <property type="nucleotide sequence ID" value="NZ_JAEQND010000004.1"/>
</dbReference>
<organism evidence="1 2">
    <name type="scientific">Ramlibacter alkalitolerans</name>
    <dbReference type="NCBI Taxonomy" id="2039631"/>
    <lineage>
        <taxon>Bacteria</taxon>
        <taxon>Pseudomonadati</taxon>
        <taxon>Pseudomonadota</taxon>
        <taxon>Betaproteobacteria</taxon>
        <taxon>Burkholderiales</taxon>
        <taxon>Comamonadaceae</taxon>
        <taxon>Ramlibacter</taxon>
    </lineage>
</organism>
<sequence>MATSLSVANATPVAVPSGEYELTTETVLPHLEEALRYATTRTRQCLQEPDASDMFPLLRHQAFTGCGLVPVAQESDGLRFRLQCANPEAASGSAVFRVDASDVAAVLEIKMGGKNMTLSQRLHGRRVGPCEGPVAR</sequence>
<gene>
    <name evidence="1" type="ORF">JI746_08075</name>
</gene>
<dbReference type="InterPro" id="IPR022061">
    <property type="entry name" value="DUF3617"/>
</dbReference>
<protein>
    <submittedName>
        <fullName evidence="1">DUF3617 family protein</fullName>
    </submittedName>
</protein>